<dbReference type="GO" id="GO:0051213">
    <property type="term" value="F:dioxygenase activity"/>
    <property type="evidence" value="ECO:0007669"/>
    <property type="project" value="UniProtKB-KW"/>
</dbReference>
<name>A0A1M7PEA1_9ACTN</name>
<proteinExistence type="predicted"/>
<evidence type="ECO:0000313" key="1">
    <source>
        <dbReference type="EMBL" id="SHN15249.1"/>
    </source>
</evidence>
<reference evidence="1 2" key="1">
    <citation type="submission" date="2016-11" db="EMBL/GenBank/DDBJ databases">
        <authorList>
            <person name="Jaros S."/>
            <person name="Januszkiewicz K."/>
            <person name="Wedrychowicz H."/>
        </authorList>
    </citation>
    <scope>NUCLEOTIDE SEQUENCE [LARGE SCALE GENOMIC DNA]</scope>
    <source>
        <strain evidence="1 2">DSM 46144</strain>
    </source>
</reference>
<dbReference type="EMBL" id="FRCS01000003">
    <property type="protein sequence ID" value="SHN15249.1"/>
    <property type="molecule type" value="Genomic_DNA"/>
</dbReference>
<dbReference type="InterPro" id="IPR036622">
    <property type="entry name" value="LigA_sf"/>
</dbReference>
<dbReference type="SUPFAM" id="SSF48076">
    <property type="entry name" value="LigA subunit of an aromatic-ring-opening dioxygenase LigAB"/>
    <property type="match status" value="1"/>
</dbReference>
<dbReference type="Proteomes" id="UP000184440">
    <property type="component" value="Unassembled WGS sequence"/>
</dbReference>
<dbReference type="STRING" id="134849.SAMN05443668_103261"/>
<dbReference type="OrthoDB" id="5197570at2"/>
<protein>
    <submittedName>
        <fullName evidence="1">Protocatechuate 4,5-dioxygenase, alpha chain</fullName>
    </submittedName>
</protein>
<sequence>MSGERYALNRVLWEVCRGGEALERFRATPPAYLAGRALSPSLREALIAVDIRTLFLAGAHPFLLYNFALRLEGGFSLPFVGRYLAQLEGLQTSDLVT</sequence>
<dbReference type="Gene3D" id="1.10.700.10">
    <property type="entry name" value="Dioxygenase LigAB, LigA subunit"/>
    <property type="match status" value="1"/>
</dbReference>
<gene>
    <name evidence="1" type="ORF">SAMN05443668_103261</name>
</gene>
<dbReference type="RefSeq" id="WP_073257144.1">
    <property type="nucleotide sequence ID" value="NZ_FRCS01000003.1"/>
</dbReference>
<keyword evidence="2" id="KW-1185">Reference proteome</keyword>
<organism evidence="1 2">
    <name type="scientific">Cryptosporangium aurantiacum</name>
    <dbReference type="NCBI Taxonomy" id="134849"/>
    <lineage>
        <taxon>Bacteria</taxon>
        <taxon>Bacillati</taxon>
        <taxon>Actinomycetota</taxon>
        <taxon>Actinomycetes</taxon>
        <taxon>Cryptosporangiales</taxon>
        <taxon>Cryptosporangiaceae</taxon>
        <taxon>Cryptosporangium</taxon>
    </lineage>
</organism>
<evidence type="ECO:0000313" key="2">
    <source>
        <dbReference type="Proteomes" id="UP000184440"/>
    </source>
</evidence>
<keyword evidence="1" id="KW-0560">Oxidoreductase</keyword>
<accession>A0A1M7PEA1</accession>
<dbReference type="AlphaFoldDB" id="A0A1M7PEA1"/>
<keyword evidence="1" id="KW-0223">Dioxygenase</keyword>